<sequence length="277" mass="29254">MAADARVHRFGRTERVLHRAFAGCFLAMLATGLVLYLPFLAQIVSARPQVKAVHLVAAVGWVATMLLVPLLGDRRALRAARRQLERFDEDDLAWLRARGTDRRIPQGRFNAGQKVHAVAQAALTVLFLVSGTLLWLGERHTQLRLGGTIALHDVSMLVGGLFVAGHVFMAFAPETRAAREGMRHGTVPRSYARAHHAKWAATAVDPPVPPARPAAPRLAAAALVAVLALTGAALLVRDTLGPSARRPPSAAAAASASRPAGTSAGSGTGTAAARSPR</sequence>
<comment type="subcellular location">
    <subcellularLocation>
        <location evidence="1">Cell membrane</location>
        <topology evidence="1">Multi-pass membrane protein</topology>
    </subcellularLocation>
</comment>
<evidence type="ECO:0000256" key="2">
    <source>
        <dbReference type="ARBA" id="ARBA00022475"/>
    </source>
</evidence>
<evidence type="ECO:0000313" key="10">
    <source>
        <dbReference type="Proteomes" id="UP001056035"/>
    </source>
</evidence>
<keyword evidence="3 7" id="KW-0812">Transmembrane</keyword>
<feature type="transmembrane region" description="Helical" evidence="7">
    <location>
        <begin position="218"/>
        <end position="236"/>
    </location>
</feature>
<dbReference type="InterPro" id="IPR011577">
    <property type="entry name" value="Cyt_b561_bac/Ni-Hgenase"/>
</dbReference>
<feature type="transmembrane region" description="Helical" evidence="7">
    <location>
        <begin position="20"/>
        <end position="40"/>
    </location>
</feature>
<dbReference type="InterPro" id="IPR016174">
    <property type="entry name" value="Di-haem_cyt_TM"/>
</dbReference>
<keyword evidence="5 7" id="KW-0472">Membrane</keyword>
<dbReference type="PANTHER" id="PTHR30074">
    <property type="entry name" value="FORMATE DEHYDROGENASE, NITRATE-INDUCIBLE, CYTOCHROME B556 FDN SUBUNIT"/>
    <property type="match status" value="1"/>
</dbReference>
<dbReference type="EMBL" id="CP098502">
    <property type="protein sequence ID" value="UTI64059.1"/>
    <property type="molecule type" value="Genomic_DNA"/>
</dbReference>
<gene>
    <name evidence="9" type="ORF">NBH00_22320</name>
</gene>
<evidence type="ECO:0000313" key="9">
    <source>
        <dbReference type="EMBL" id="UTI64059.1"/>
    </source>
</evidence>
<evidence type="ECO:0000256" key="5">
    <source>
        <dbReference type="ARBA" id="ARBA00023136"/>
    </source>
</evidence>
<dbReference type="Proteomes" id="UP001056035">
    <property type="component" value="Chromosome"/>
</dbReference>
<evidence type="ECO:0000256" key="4">
    <source>
        <dbReference type="ARBA" id="ARBA00022989"/>
    </source>
</evidence>
<keyword evidence="2" id="KW-1003">Cell membrane</keyword>
<keyword evidence="10" id="KW-1185">Reference proteome</keyword>
<dbReference type="InterPro" id="IPR051817">
    <property type="entry name" value="FDH_cytochrome_b556_subunit"/>
</dbReference>
<feature type="transmembrane region" description="Helical" evidence="7">
    <location>
        <begin position="117"/>
        <end position="137"/>
    </location>
</feature>
<dbReference type="Pfam" id="PF01292">
    <property type="entry name" value="Ni_hydr_CYTB"/>
    <property type="match status" value="1"/>
</dbReference>
<proteinExistence type="predicted"/>
<evidence type="ECO:0000256" key="6">
    <source>
        <dbReference type="SAM" id="MobiDB-lite"/>
    </source>
</evidence>
<name>A0ABY5DU34_9ACTN</name>
<feature type="transmembrane region" description="Helical" evidence="7">
    <location>
        <begin position="52"/>
        <end position="72"/>
    </location>
</feature>
<dbReference type="Gene3D" id="1.20.950.20">
    <property type="entry name" value="Transmembrane di-heme cytochromes, Chain C"/>
    <property type="match status" value="1"/>
</dbReference>
<organism evidence="9 10">
    <name type="scientific">Paraconexibacter antarcticus</name>
    <dbReference type="NCBI Taxonomy" id="2949664"/>
    <lineage>
        <taxon>Bacteria</taxon>
        <taxon>Bacillati</taxon>
        <taxon>Actinomycetota</taxon>
        <taxon>Thermoleophilia</taxon>
        <taxon>Solirubrobacterales</taxon>
        <taxon>Paraconexibacteraceae</taxon>
        <taxon>Paraconexibacter</taxon>
    </lineage>
</organism>
<feature type="domain" description="Cytochrome b561 bacterial/Ni-hydrogenase" evidence="8">
    <location>
        <begin position="9"/>
        <end position="176"/>
    </location>
</feature>
<feature type="region of interest" description="Disordered" evidence="6">
    <location>
        <begin position="241"/>
        <end position="277"/>
    </location>
</feature>
<dbReference type="SUPFAM" id="SSF81342">
    <property type="entry name" value="Transmembrane di-heme cytochromes"/>
    <property type="match status" value="1"/>
</dbReference>
<evidence type="ECO:0000259" key="8">
    <source>
        <dbReference type="Pfam" id="PF01292"/>
    </source>
</evidence>
<protein>
    <submittedName>
        <fullName evidence="9">Cytochrome b/b6 domain-containing protein</fullName>
    </submittedName>
</protein>
<accession>A0ABY5DU34</accession>
<evidence type="ECO:0000256" key="1">
    <source>
        <dbReference type="ARBA" id="ARBA00004651"/>
    </source>
</evidence>
<evidence type="ECO:0000256" key="7">
    <source>
        <dbReference type="SAM" id="Phobius"/>
    </source>
</evidence>
<evidence type="ECO:0000256" key="3">
    <source>
        <dbReference type="ARBA" id="ARBA00022692"/>
    </source>
</evidence>
<dbReference type="PANTHER" id="PTHR30074:SF6">
    <property type="entry name" value="FORMATE DEHYDROGENASE GAMMA SUBUNIT"/>
    <property type="match status" value="1"/>
</dbReference>
<dbReference type="RefSeq" id="WP_254570772.1">
    <property type="nucleotide sequence ID" value="NZ_CP098502.1"/>
</dbReference>
<reference evidence="9 10" key="1">
    <citation type="submission" date="2022-06" db="EMBL/GenBank/DDBJ databases">
        <title>Paraconexibacter antarcticus.</title>
        <authorList>
            <person name="Kim C.S."/>
        </authorList>
    </citation>
    <scope>NUCLEOTIDE SEQUENCE [LARGE SCALE GENOMIC DNA]</scope>
    <source>
        <strain evidence="9 10">02-257</strain>
    </source>
</reference>
<keyword evidence="4 7" id="KW-1133">Transmembrane helix</keyword>